<feature type="compositionally biased region" description="Basic and acidic residues" evidence="1">
    <location>
        <begin position="199"/>
        <end position="230"/>
    </location>
</feature>
<dbReference type="InterPro" id="IPR040311">
    <property type="entry name" value="CCDC3"/>
</dbReference>
<reference evidence="4" key="1">
    <citation type="submission" date="2003-08" db="EMBL/GenBank/DDBJ databases">
        <authorList>
            <person name="Birren B."/>
            <person name="Nusbaum C."/>
            <person name="Abebe A."/>
            <person name="Abouelleil A."/>
            <person name="Adekoya E."/>
            <person name="Ait-zahra M."/>
            <person name="Allen N."/>
            <person name="Allen T."/>
            <person name="An P."/>
            <person name="Anderson M."/>
            <person name="Anderson S."/>
            <person name="Arachchi H."/>
            <person name="Armbruster J."/>
            <person name="Bachantsang P."/>
            <person name="Baldwin J."/>
            <person name="Barry A."/>
            <person name="Bayul T."/>
            <person name="Blitshsteyn B."/>
            <person name="Bloom T."/>
            <person name="Blye J."/>
            <person name="Boguslavskiy L."/>
            <person name="Borowsky M."/>
            <person name="Boukhgalter B."/>
            <person name="Brunache A."/>
            <person name="Butler J."/>
            <person name="Calixte N."/>
            <person name="Calvo S."/>
            <person name="Camarata J."/>
            <person name="Campo K."/>
            <person name="Chang J."/>
            <person name="Cheshatsang Y."/>
            <person name="Citroen M."/>
            <person name="Collymore A."/>
            <person name="Considine T."/>
            <person name="Cook A."/>
            <person name="Cooke P."/>
            <person name="Corum B."/>
            <person name="Cuomo C."/>
            <person name="David R."/>
            <person name="Dawoe T."/>
            <person name="Degray S."/>
            <person name="Dodge S."/>
            <person name="Dooley K."/>
            <person name="Dorje P."/>
            <person name="Dorjee K."/>
            <person name="Dorris L."/>
            <person name="Duffey N."/>
            <person name="Dupes A."/>
            <person name="Elkins T."/>
            <person name="Engels R."/>
            <person name="Erickson J."/>
            <person name="Farina A."/>
            <person name="Faro S."/>
            <person name="Ferreira P."/>
            <person name="Fischer H."/>
            <person name="Fitzgerald M."/>
            <person name="Foley K."/>
            <person name="Gage D."/>
            <person name="Galagan J."/>
            <person name="Gearin G."/>
            <person name="Gnerre S."/>
            <person name="Gnirke A."/>
            <person name="Goyette A."/>
            <person name="Graham J."/>
            <person name="Grandbois E."/>
            <person name="Gyaltsen K."/>
            <person name="Hafez N."/>
            <person name="Hagopian D."/>
            <person name="Hagos B."/>
            <person name="Hall J."/>
            <person name="Hatcher B."/>
            <person name="Heller A."/>
            <person name="Higgins H."/>
            <person name="Honan T."/>
            <person name="Horn A."/>
            <person name="Houde N."/>
            <person name="Hughes L."/>
            <person name="Hulme W."/>
            <person name="Husby E."/>
            <person name="Iliev I."/>
            <person name="Jaffe D."/>
            <person name="Jones C."/>
            <person name="Kamal M."/>
            <person name="Kamat A."/>
            <person name="Kamvysselis M."/>
            <person name="Karlsson E."/>
            <person name="Kells C."/>
            <person name="Kieu A."/>
            <person name="Kisner P."/>
            <person name="Kodira C."/>
            <person name="Kulbokas E."/>
            <person name="Labutti K."/>
            <person name="Lama D."/>
            <person name="Landers T."/>
            <person name="Leger J."/>
            <person name="Levine S."/>
            <person name="Lewis D."/>
            <person name="Lewis T."/>
            <person name="Lindblad-toh K."/>
            <person name="Liu X."/>
            <person name="Lokyitsang T."/>
            <person name="Lokyitsang Y."/>
            <person name="Lucien O."/>
            <person name="Lui A."/>
            <person name="Ma L.J."/>
            <person name="Mabbitt R."/>
            <person name="Macdonald J."/>
            <person name="Maclean C."/>
            <person name="Major J."/>
            <person name="Manning J."/>
            <person name="Marabella R."/>
            <person name="Maru K."/>
            <person name="Matthews C."/>
            <person name="Mauceli E."/>
            <person name="Mccarthy M."/>
            <person name="Mcdonough S."/>
            <person name="Mcghee T."/>
            <person name="Meldrim J."/>
            <person name="Meneus L."/>
            <person name="Mesirov J."/>
            <person name="Mihalev A."/>
            <person name="Mihova T."/>
            <person name="Mikkelsen T."/>
            <person name="Mlenga V."/>
            <person name="Moru K."/>
            <person name="Mozes J."/>
            <person name="Mulrain L."/>
            <person name="Munson G."/>
            <person name="Naylor J."/>
            <person name="Newes C."/>
            <person name="Nguyen C."/>
            <person name="Nguyen N."/>
            <person name="Nguyen T."/>
            <person name="Nicol R."/>
            <person name="Nielsen C."/>
            <person name="Nizzari M."/>
            <person name="Norbu C."/>
            <person name="Norbu N."/>
            <person name="O'donnell P."/>
            <person name="Okoawo O."/>
            <person name="O'leary S."/>
            <person name="Omotosho B."/>
            <person name="O'neill K."/>
            <person name="Osman S."/>
            <person name="Parker S."/>
            <person name="Perrin D."/>
            <person name="Phunkhang P."/>
            <person name="Piqani B."/>
            <person name="Purcell S."/>
            <person name="Rachupka T."/>
            <person name="Ramasamy U."/>
            <person name="Rameau R."/>
            <person name="Ray V."/>
            <person name="Raymond C."/>
            <person name="Retta R."/>
            <person name="Richardson S."/>
            <person name="Rise C."/>
            <person name="Rodriguez J."/>
            <person name="Rogers J."/>
            <person name="Rogov P."/>
            <person name="Rutman M."/>
            <person name="Schupbach R."/>
            <person name="Seaman C."/>
            <person name="Settipalli S."/>
            <person name="Sharpe T."/>
            <person name="Sheridan J."/>
            <person name="Sherpa N."/>
            <person name="Shi J."/>
            <person name="Smirnov S."/>
            <person name="Smith C."/>
            <person name="Sougnez C."/>
            <person name="Spencer B."/>
            <person name="Stalker J."/>
            <person name="Stange-thomann N."/>
            <person name="Stavropoulos S."/>
            <person name="Stetson K."/>
            <person name="Stone C."/>
            <person name="Stone S."/>
            <person name="Stubbs M."/>
            <person name="Talamas J."/>
            <person name="Tchuinga P."/>
            <person name="Tenzing P."/>
            <person name="Tesfaye S."/>
            <person name="Theodore J."/>
            <person name="Thoulutsang Y."/>
            <person name="Topham K."/>
            <person name="Towey S."/>
            <person name="Tsamla T."/>
            <person name="Tsomo N."/>
            <person name="Vallee D."/>
            <person name="Vassiliev H."/>
            <person name="Venkataraman V."/>
            <person name="Vinson J."/>
            <person name="Vo A."/>
            <person name="Wade C."/>
            <person name="Wang S."/>
            <person name="Wangchuk T."/>
            <person name="Wangdi T."/>
            <person name="Whittaker C."/>
            <person name="Wilkinson J."/>
            <person name="Wu Y."/>
            <person name="Wyman D."/>
            <person name="Yadav S."/>
            <person name="Yang S."/>
            <person name="Yang X."/>
            <person name="Yeager S."/>
            <person name="Yee E."/>
            <person name="Young G."/>
            <person name="Zainoun J."/>
            <person name="Zembeck L."/>
            <person name="Zimmer A."/>
            <person name="Zody M."/>
            <person name="Lander E."/>
        </authorList>
    </citation>
    <scope>NUCLEOTIDE SEQUENCE [LARGE SCALE GENOMIC DNA]</scope>
</reference>
<dbReference type="AlphaFoldDB" id="H2Z3R3"/>
<accession>H2Z3R3</accession>
<reference evidence="3" key="2">
    <citation type="submission" date="2025-08" db="UniProtKB">
        <authorList>
            <consortium name="Ensembl"/>
        </authorList>
    </citation>
    <scope>IDENTIFICATION</scope>
</reference>
<proteinExistence type="predicted"/>
<feature type="region of interest" description="Disordered" evidence="1">
    <location>
        <begin position="194"/>
        <end position="267"/>
    </location>
</feature>
<dbReference type="PANTHER" id="PTHR31663">
    <property type="entry name" value="COILED-COIL DOMAIN-CONTAINING PROTEIN 3"/>
    <property type="match status" value="1"/>
</dbReference>
<protein>
    <recommendedName>
        <fullName evidence="5">Ephrin RBD domain-containing protein</fullName>
    </recommendedName>
</protein>
<dbReference type="Ensembl" id="ENSCSAVT00000012367.1">
    <property type="protein sequence ID" value="ENSCSAVP00000012225.1"/>
    <property type="gene ID" value="ENSCSAVG00000007193.1"/>
</dbReference>
<organism evidence="3 4">
    <name type="scientific">Ciona savignyi</name>
    <name type="common">Pacific transparent sea squirt</name>
    <dbReference type="NCBI Taxonomy" id="51511"/>
    <lineage>
        <taxon>Eukaryota</taxon>
        <taxon>Metazoa</taxon>
        <taxon>Chordata</taxon>
        <taxon>Tunicata</taxon>
        <taxon>Ascidiacea</taxon>
        <taxon>Phlebobranchia</taxon>
        <taxon>Cionidae</taxon>
        <taxon>Ciona</taxon>
    </lineage>
</organism>
<evidence type="ECO:0008006" key="5">
    <source>
        <dbReference type="Google" id="ProtNLM"/>
    </source>
</evidence>
<evidence type="ECO:0000256" key="1">
    <source>
        <dbReference type="SAM" id="MobiDB-lite"/>
    </source>
</evidence>
<evidence type="ECO:0000256" key="2">
    <source>
        <dbReference type="SAM" id="SignalP"/>
    </source>
</evidence>
<dbReference type="PROSITE" id="PS51257">
    <property type="entry name" value="PROKAR_LIPOPROTEIN"/>
    <property type="match status" value="1"/>
</dbReference>
<keyword evidence="4" id="KW-1185">Reference proteome</keyword>
<dbReference type="HOGENOM" id="CLU_912017_0_0_1"/>
<evidence type="ECO:0000313" key="3">
    <source>
        <dbReference type="Ensembl" id="ENSCSAVP00000012225.1"/>
    </source>
</evidence>
<dbReference type="InParanoid" id="H2Z3R3"/>
<dbReference type="PANTHER" id="PTHR31663:SF6">
    <property type="entry name" value="COILED-COIL DOMAIN-CONTAINING PROTEIN 3-LIKE"/>
    <property type="match status" value="1"/>
</dbReference>
<feature type="chain" id="PRO_5003578741" description="Ephrin RBD domain-containing protein" evidence="2">
    <location>
        <begin position="31"/>
        <end position="305"/>
    </location>
</feature>
<dbReference type="Proteomes" id="UP000007875">
    <property type="component" value="Unassembled WGS sequence"/>
</dbReference>
<reference evidence="3" key="3">
    <citation type="submission" date="2025-09" db="UniProtKB">
        <authorList>
            <consortium name="Ensembl"/>
        </authorList>
    </citation>
    <scope>IDENTIFICATION</scope>
</reference>
<evidence type="ECO:0000313" key="4">
    <source>
        <dbReference type="Proteomes" id="UP000007875"/>
    </source>
</evidence>
<keyword evidence="2" id="KW-0732">Signal</keyword>
<sequence>MVTCFRKMKFGFNFHLFSFLLGYVISVASGCSELHRERQSVEVRAQTAQTIVYAQAIKMYPVSNASGKSSDTVYTTEFRLICPLKNINIVQELEEQSIHRAEGHEDDLYFNVTEMGYNSGWCLKIEAIIGKTYFIFIRPLEEVEREKEQPLFVPDLVNMQSPIINDTHEHRIKLEEFISEGECSLPNMEEEIGWGGSHRPQEHWREHETEHSQEHEYIQSNEHTEEHDRNTTLPEDEDSGNTGKRELSTGHPHHHPRILNGPTPSMPSVRNTSVIYRETTPSGCKGIRQTFMLVANCLIILYIIA</sequence>
<name>H2Z3R3_CIOSA</name>
<feature type="signal peptide" evidence="2">
    <location>
        <begin position="1"/>
        <end position="30"/>
    </location>
</feature>